<accession>A0A645CHI9</accession>
<feature type="domain" description="HD-GYP" evidence="1">
    <location>
        <begin position="11"/>
        <end position="198"/>
    </location>
</feature>
<dbReference type="InterPro" id="IPR003607">
    <property type="entry name" value="HD/PDEase_dom"/>
</dbReference>
<gene>
    <name evidence="2" type="ORF">SDC9_123387</name>
</gene>
<dbReference type="PANTHER" id="PTHR43155">
    <property type="entry name" value="CYCLIC DI-GMP PHOSPHODIESTERASE PA4108-RELATED"/>
    <property type="match status" value="1"/>
</dbReference>
<evidence type="ECO:0000313" key="2">
    <source>
        <dbReference type="EMBL" id="MPM76389.1"/>
    </source>
</evidence>
<name>A0A645CHI9_9ZZZZ</name>
<dbReference type="PANTHER" id="PTHR43155:SF2">
    <property type="entry name" value="CYCLIC DI-GMP PHOSPHODIESTERASE PA4108"/>
    <property type="match status" value="1"/>
</dbReference>
<dbReference type="EMBL" id="VSSQ01027250">
    <property type="protein sequence ID" value="MPM76389.1"/>
    <property type="molecule type" value="Genomic_DNA"/>
</dbReference>
<dbReference type="Pfam" id="PF13487">
    <property type="entry name" value="HD_5"/>
    <property type="match status" value="1"/>
</dbReference>
<dbReference type="SUPFAM" id="SSF109604">
    <property type="entry name" value="HD-domain/PDEase-like"/>
    <property type="match status" value="1"/>
</dbReference>
<sequence>MEELKNNIYNIDSDTIASTKTLIAVINAKDKYTYGHVERVVYYCTLLARKMKLVDTDKKRLIFSAYLHDIGKINISEQILMKTEPLNEEEWEILKNHPQNAVEILKNIGSLNEMIPIVLHHHEKYNGTGYPDKLKGEEIDYLARMLTVADSFDAMTSMRPYQAKKTFDQAISELIRCSGTQFDPEIVKAFISAIQERQ</sequence>
<dbReference type="InterPro" id="IPR037522">
    <property type="entry name" value="HD_GYP_dom"/>
</dbReference>
<dbReference type="AlphaFoldDB" id="A0A645CHI9"/>
<keyword evidence="2" id="KW-0378">Hydrolase</keyword>
<dbReference type="EC" id="3.1.4.-" evidence="2"/>
<dbReference type="NCBIfam" id="TIGR00277">
    <property type="entry name" value="HDIG"/>
    <property type="match status" value="1"/>
</dbReference>
<organism evidence="2">
    <name type="scientific">bioreactor metagenome</name>
    <dbReference type="NCBI Taxonomy" id="1076179"/>
    <lineage>
        <taxon>unclassified sequences</taxon>
        <taxon>metagenomes</taxon>
        <taxon>ecological metagenomes</taxon>
    </lineage>
</organism>
<dbReference type="InterPro" id="IPR006675">
    <property type="entry name" value="HDIG_dom"/>
</dbReference>
<dbReference type="SMART" id="SM00471">
    <property type="entry name" value="HDc"/>
    <property type="match status" value="1"/>
</dbReference>
<dbReference type="Gene3D" id="1.10.3210.10">
    <property type="entry name" value="Hypothetical protein af1432"/>
    <property type="match status" value="1"/>
</dbReference>
<evidence type="ECO:0000259" key="1">
    <source>
        <dbReference type="PROSITE" id="PS51832"/>
    </source>
</evidence>
<comment type="caution">
    <text evidence="2">The sequence shown here is derived from an EMBL/GenBank/DDBJ whole genome shotgun (WGS) entry which is preliminary data.</text>
</comment>
<dbReference type="GO" id="GO:0016787">
    <property type="term" value="F:hydrolase activity"/>
    <property type="evidence" value="ECO:0007669"/>
    <property type="project" value="UniProtKB-KW"/>
</dbReference>
<protein>
    <submittedName>
        <fullName evidence="2">3'3'-cGAMP-specific phosphodiesterase 3</fullName>
        <ecNumber evidence="2">3.1.4.-</ecNumber>
    </submittedName>
</protein>
<reference evidence="2" key="1">
    <citation type="submission" date="2019-08" db="EMBL/GenBank/DDBJ databases">
        <authorList>
            <person name="Kucharzyk K."/>
            <person name="Murdoch R.W."/>
            <person name="Higgins S."/>
            <person name="Loffler F."/>
        </authorList>
    </citation>
    <scope>NUCLEOTIDE SEQUENCE</scope>
</reference>
<dbReference type="PROSITE" id="PS51832">
    <property type="entry name" value="HD_GYP"/>
    <property type="match status" value="1"/>
</dbReference>
<dbReference type="CDD" id="cd00077">
    <property type="entry name" value="HDc"/>
    <property type="match status" value="1"/>
</dbReference>
<proteinExistence type="predicted"/>